<dbReference type="AlphaFoldDB" id="A0A9N8EGG5"/>
<feature type="signal peptide" evidence="1">
    <location>
        <begin position="1"/>
        <end position="23"/>
    </location>
</feature>
<evidence type="ECO:0000313" key="3">
    <source>
        <dbReference type="Proteomes" id="UP001153069"/>
    </source>
</evidence>
<keyword evidence="1" id="KW-0732">Signal</keyword>
<name>A0A9N8EGG5_9STRA</name>
<comment type="caution">
    <text evidence="2">The sequence shown here is derived from an EMBL/GenBank/DDBJ whole genome shotgun (WGS) entry which is preliminary data.</text>
</comment>
<keyword evidence="3" id="KW-1185">Reference proteome</keyword>
<accession>A0A9N8EGG5</accession>
<evidence type="ECO:0000256" key="1">
    <source>
        <dbReference type="SAM" id="SignalP"/>
    </source>
</evidence>
<feature type="chain" id="PRO_5040201610" evidence="1">
    <location>
        <begin position="24"/>
        <end position="216"/>
    </location>
</feature>
<gene>
    <name evidence="2" type="ORF">SEMRO_1125_G243950.1</name>
</gene>
<organism evidence="2 3">
    <name type="scientific">Seminavis robusta</name>
    <dbReference type="NCBI Taxonomy" id="568900"/>
    <lineage>
        <taxon>Eukaryota</taxon>
        <taxon>Sar</taxon>
        <taxon>Stramenopiles</taxon>
        <taxon>Ochrophyta</taxon>
        <taxon>Bacillariophyta</taxon>
        <taxon>Bacillariophyceae</taxon>
        <taxon>Bacillariophycidae</taxon>
        <taxon>Naviculales</taxon>
        <taxon>Naviculaceae</taxon>
        <taxon>Seminavis</taxon>
    </lineage>
</organism>
<reference evidence="2" key="1">
    <citation type="submission" date="2020-06" db="EMBL/GenBank/DDBJ databases">
        <authorList>
            <consortium name="Plant Systems Biology data submission"/>
        </authorList>
    </citation>
    <scope>NUCLEOTIDE SEQUENCE</scope>
    <source>
        <strain evidence="2">D6</strain>
    </source>
</reference>
<proteinExistence type="predicted"/>
<dbReference type="Proteomes" id="UP001153069">
    <property type="component" value="Unassembled WGS sequence"/>
</dbReference>
<evidence type="ECO:0000313" key="2">
    <source>
        <dbReference type="EMBL" id="CAB9520682.1"/>
    </source>
</evidence>
<sequence length="216" mass="23897">MIPIAPITASLAPFFAPIAIVLSLTSAPIPSTPVEIPVLEVVKVYGRIAGPECYGMKAPSGSSCQVQLSDFKRALGLLDQGKYVQRDEFATRLDGLEFQWPLKPYGVDKSLSKTAVMNKGAETRVYMEELEGRGLYDRRNPTGPLPSSLRPAMNRAIQAEGLDKRAVDLVFRSFSSGSRDGTLSTEQIDRIFQGRDEMDYYDYLKIVGTDSVRWPN</sequence>
<dbReference type="EMBL" id="CAICTM010001123">
    <property type="protein sequence ID" value="CAB9520682.1"/>
    <property type="molecule type" value="Genomic_DNA"/>
</dbReference>
<protein>
    <submittedName>
        <fullName evidence="2">Uncharacterized protein</fullName>
    </submittedName>
</protein>
<dbReference type="OrthoDB" id="42094at2759"/>